<proteinExistence type="predicted"/>
<name>A0A0D8BLM3_9ACTN</name>
<dbReference type="PATRIC" id="fig|1502723.3.peg.2246"/>
<protein>
    <submittedName>
        <fullName evidence="1">NUDIX family protein</fullName>
    </submittedName>
</protein>
<accession>A0A0D8BLM3</accession>
<evidence type="ECO:0000313" key="2">
    <source>
        <dbReference type="Proteomes" id="UP000032545"/>
    </source>
</evidence>
<dbReference type="InterPro" id="IPR015797">
    <property type="entry name" value="NUDIX_hydrolase-like_dom_sf"/>
</dbReference>
<comment type="caution">
    <text evidence="1">The sequence shown here is derived from an EMBL/GenBank/DDBJ whole genome shotgun (WGS) entry which is preliminary data.</text>
</comment>
<dbReference type="Gene3D" id="3.90.79.10">
    <property type="entry name" value="Nucleoside Triphosphate Pyrophosphohydrolase"/>
    <property type="match status" value="1"/>
</dbReference>
<evidence type="ECO:0000313" key="1">
    <source>
        <dbReference type="EMBL" id="KJE25026.1"/>
    </source>
</evidence>
<dbReference type="RefSeq" id="WP_236705473.1">
    <property type="nucleotide sequence ID" value="NZ_JYFN01000003.1"/>
</dbReference>
<reference evidence="2" key="1">
    <citation type="submission" date="2015-02" db="EMBL/GenBank/DDBJ databases">
        <title>Draft Genome of Frankia sp. CpI1-S.</title>
        <authorList>
            <person name="Oshone R.T."/>
            <person name="Ngom M."/>
            <person name="Ghodhbane-Gtari F."/>
            <person name="Gtari M."/>
            <person name="Morris K."/>
            <person name="Thomas K."/>
            <person name="Sen A."/>
            <person name="Tisa L.S."/>
        </authorList>
    </citation>
    <scope>NUCLEOTIDE SEQUENCE [LARGE SCALE GENOMIC DNA]</scope>
    <source>
        <strain evidence="2">CpI1-S</strain>
    </source>
</reference>
<dbReference type="AlphaFoldDB" id="A0A0D8BLM3"/>
<reference evidence="1 2" key="2">
    <citation type="journal article" date="2016" name="Genome Announc.">
        <title>Permanent Draft Genome Sequences for Two Variants of Frankia sp. Strain CpI1, the First Frankia Strain Isolated from Root Nodules of Comptonia peregrina.</title>
        <authorList>
            <person name="Oshone R."/>
            <person name="Hurst S.G.IV."/>
            <person name="Abebe-Akele F."/>
            <person name="Simpson S."/>
            <person name="Morris K."/>
            <person name="Thomas W.K."/>
            <person name="Tisa L.S."/>
        </authorList>
    </citation>
    <scope>NUCLEOTIDE SEQUENCE [LARGE SCALE GENOMIC DNA]</scope>
    <source>
        <strain evidence="2">CpI1-S</strain>
    </source>
</reference>
<keyword evidence="2" id="KW-1185">Reference proteome</keyword>
<dbReference type="SUPFAM" id="SSF55811">
    <property type="entry name" value="Nudix"/>
    <property type="match status" value="1"/>
</dbReference>
<organism evidence="1 2">
    <name type="scientific">Frankia torreyi</name>
    <dbReference type="NCBI Taxonomy" id="1856"/>
    <lineage>
        <taxon>Bacteria</taxon>
        <taxon>Bacillati</taxon>
        <taxon>Actinomycetota</taxon>
        <taxon>Actinomycetes</taxon>
        <taxon>Frankiales</taxon>
        <taxon>Frankiaceae</taxon>
        <taxon>Frankia</taxon>
    </lineage>
</organism>
<dbReference type="Proteomes" id="UP000032545">
    <property type="component" value="Unassembled WGS sequence"/>
</dbReference>
<dbReference type="EMBL" id="JYFN01000003">
    <property type="protein sequence ID" value="KJE25026.1"/>
    <property type="molecule type" value="Genomic_DNA"/>
</dbReference>
<gene>
    <name evidence="1" type="ORF">FF36_00638</name>
</gene>
<sequence>MAVTNNAVIGVALGYIEANPDEMDLMRSLVVLALHGPAIAARSTTPAHVTCRAAIVSPDWQVLEITDSATSTWHLPGGHVDAGDSSLLGAALGLAARRAGVETNMVIPDGIIPFDVEARIVEAAPTRGEPEHVHYEMTYLFHVEDRSLAVPDSVSTRVRWVEPGQVAGQLGEKLTKASRQSRLVP</sequence>